<dbReference type="OMA" id="NSHEACY"/>
<feature type="compositionally biased region" description="Acidic residues" evidence="1">
    <location>
        <begin position="30"/>
        <end position="92"/>
    </location>
</feature>
<feature type="signal peptide" evidence="2">
    <location>
        <begin position="1"/>
        <end position="21"/>
    </location>
</feature>
<dbReference type="InParanoid" id="A0A1S0TKY3"/>
<feature type="chain" id="PRO_5010382790" evidence="2">
    <location>
        <begin position="22"/>
        <end position="177"/>
    </location>
</feature>
<accession>A0A1S0TKY3</accession>
<dbReference type="Pfam" id="PF05535">
    <property type="entry name" value="Chromadorea_ALT"/>
    <property type="match status" value="1"/>
</dbReference>
<proteinExistence type="predicted"/>
<evidence type="ECO:0000256" key="1">
    <source>
        <dbReference type="SAM" id="MobiDB-lite"/>
    </source>
</evidence>
<gene>
    <name evidence="3" type="ORF">LOAG_12595</name>
</gene>
<dbReference type="InterPro" id="IPR008451">
    <property type="entry name" value="Chromadorea_ALT"/>
</dbReference>
<dbReference type="RefSeq" id="XP_003148155.1">
    <property type="nucleotide sequence ID" value="XM_003148107.1"/>
</dbReference>
<organism evidence="3">
    <name type="scientific">Loa loa</name>
    <name type="common">Eye worm</name>
    <name type="synonym">Filaria loa</name>
    <dbReference type="NCBI Taxonomy" id="7209"/>
    <lineage>
        <taxon>Eukaryota</taxon>
        <taxon>Metazoa</taxon>
        <taxon>Ecdysozoa</taxon>
        <taxon>Nematoda</taxon>
        <taxon>Chromadorea</taxon>
        <taxon>Rhabditida</taxon>
        <taxon>Spirurina</taxon>
        <taxon>Spiruromorpha</taxon>
        <taxon>Filarioidea</taxon>
        <taxon>Onchocercidae</taxon>
        <taxon>Loa</taxon>
    </lineage>
</organism>
<dbReference type="AlphaFoldDB" id="A0A1S0TKY3"/>
<evidence type="ECO:0000313" key="3">
    <source>
        <dbReference type="EMBL" id="EFO15914.1"/>
    </source>
</evidence>
<dbReference type="EMBL" id="JH712865">
    <property type="protein sequence ID" value="EFO15914.1"/>
    <property type="molecule type" value="Genomic_DNA"/>
</dbReference>
<evidence type="ECO:0000256" key="2">
    <source>
        <dbReference type="SAM" id="SignalP"/>
    </source>
</evidence>
<protein>
    <submittedName>
        <fullName evidence="3">Abundant larval transcript-2 protein</fullName>
    </submittedName>
</protein>
<dbReference type="GeneID" id="9950059"/>
<sequence>MNKLLIAFGLVFLLVLLPCESQSDEHFDNDGDSGGDEEDDDADYEADSNGDEGDDGDDDDDEEDDDDADEGDDGDGDEEDDGNDDGEDDGGEGDGAYVTKGEFVETDGKKKECKSHEACYDQREPQDWCRLNENQSWTDKGCYCDDKLHSCIIERKNGGKLEYAHCAPEQGWKCPSK</sequence>
<name>A0A1S0TKY3_LOALO</name>
<feature type="region of interest" description="Disordered" evidence="1">
    <location>
        <begin position="23"/>
        <end position="98"/>
    </location>
</feature>
<dbReference type="CTD" id="9950059"/>
<dbReference type="KEGG" id="loa:LOAG_12595"/>
<reference evidence="3" key="1">
    <citation type="submission" date="2012-04" db="EMBL/GenBank/DDBJ databases">
        <title>The Genome Sequence of Loa loa.</title>
        <authorList>
            <consortium name="The Broad Institute Genome Sequencing Platform"/>
            <consortium name="Broad Institute Genome Sequencing Center for Infectious Disease"/>
            <person name="Nutman T.B."/>
            <person name="Fink D.L."/>
            <person name="Russ C."/>
            <person name="Young S."/>
            <person name="Zeng Q."/>
            <person name="Gargeya S."/>
            <person name="Alvarado L."/>
            <person name="Berlin A."/>
            <person name="Chapman S.B."/>
            <person name="Chen Z."/>
            <person name="Freedman E."/>
            <person name="Gellesch M."/>
            <person name="Goldberg J."/>
            <person name="Griggs A."/>
            <person name="Gujja S."/>
            <person name="Heilman E.R."/>
            <person name="Heiman D."/>
            <person name="Howarth C."/>
            <person name="Mehta T."/>
            <person name="Neiman D."/>
            <person name="Pearson M."/>
            <person name="Roberts A."/>
            <person name="Saif S."/>
            <person name="Shea T."/>
            <person name="Shenoy N."/>
            <person name="Sisk P."/>
            <person name="Stolte C."/>
            <person name="Sykes S."/>
            <person name="White J."/>
            <person name="Yandava C."/>
            <person name="Haas B."/>
            <person name="Henn M.R."/>
            <person name="Nusbaum C."/>
            <person name="Birren B."/>
        </authorList>
    </citation>
    <scope>NUCLEOTIDE SEQUENCE [LARGE SCALE GENOMIC DNA]</scope>
</reference>
<keyword evidence="2" id="KW-0732">Signal</keyword>